<reference evidence="2 3" key="1">
    <citation type="submission" date="2023-05" db="EMBL/GenBank/DDBJ databases">
        <title>B98-5 Cell Line De Novo Hybrid Assembly: An Optical Mapping Approach.</title>
        <authorList>
            <person name="Kananen K."/>
            <person name="Auerbach J.A."/>
            <person name="Kautto E."/>
            <person name="Blachly J.S."/>
        </authorList>
    </citation>
    <scope>NUCLEOTIDE SEQUENCE [LARGE SCALE GENOMIC DNA]</scope>
    <source>
        <strain evidence="2">B95-8</strain>
        <tissue evidence="2">Cell line</tissue>
    </source>
</reference>
<name>A0ABQ9V8J5_SAGOE</name>
<feature type="compositionally biased region" description="Low complexity" evidence="1">
    <location>
        <begin position="120"/>
        <end position="135"/>
    </location>
</feature>
<keyword evidence="3" id="KW-1185">Reference proteome</keyword>
<protein>
    <submittedName>
        <fullName evidence="2">Nucleolar GTP-binding protein 1</fullName>
    </submittedName>
</protein>
<feature type="compositionally biased region" description="Basic and acidic residues" evidence="1">
    <location>
        <begin position="1"/>
        <end position="13"/>
    </location>
</feature>
<feature type="compositionally biased region" description="Acidic residues" evidence="1">
    <location>
        <begin position="19"/>
        <end position="30"/>
    </location>
</feature>
<comment type="caution">
    <text evidence="2">The sequence shown here is derived from an EMBL/GenBank/DDBJ whole genome shotgun (WGS) entry which is preliminary data.</text>
</comment>
<evidence type="ECO:0000313" key="3">
    <source>
        <dbReference type="Proteomes" id="UP001266305"/>
    </source>
</evidence>
<dbReference type="Proteomes" id="UP001266305">
    <property type="component" value="Unassembled WGS sequence"/>
</dbReference>
<feature type="region of interest" description="Disordered" evidence="1">
    <location>
        <begin position="89"/>
        <end position="144"/>
    </location>
</feature>
<dbReference type="EMBL" id="JASSZA010000007">
    <property type="protein sequence ID" value="KAK2105390.1"/>
    <property type="molecule type" value="Genomic_DNA"/>
</dbReference>
<feature type="region of interest" description="Disordered" evidence="1">
    <location>
        <begin position="156"/>
        <end position="197"/>
    </location>
</feature>
<evidence type="ECO:0000313" key="2">
    <source>
        <dbReference type="EMBL" id="KAK2105390.1"/>
    </source>
</evidence>
<evidence type="ECO:0000256" key="1">
    <source>
        <dbReference type="SAM" id="MobiDB-lite"/>
    </source>
</evidence>
<feature type="region of interest" description="Disordered" evidence="1">
    <location>
        <begin position="1"/>
        <end position="30"/>
    </location>
</feature>
<sequence>MKLEELEKEEELRTAAGEYDSDSESEDEEMLEIRQLAKQIREKKKLKILESKEKNTQGPRMPRTAKKASLCLSKEVQRTVLENEMRSLGVDMDNKDNAHYAVQARRSRSVTRKRKREDSAPPSSVARSRSRSCSRTPRDVSGLRDVKMVKKAKTMMKNAQKKMNRLGKKGEADRHVFDMKPKHLLSGKRKAGKKDRR</sequence>
<feature type="compositionally biased region" description="Basic residues" evidence="1">
    <location>
        <begin position="156"/>
        <end position="167"/>
    </location>
</feature>
<proteinExistence type="predicted"/>
<feature type="compositionally biased region" description="Basic residues" evidence="1">
    <location>
        <begin position="105"/>
        <end position="115"/>
    </location>
</feature>
<gene>
    <name evidence="2" type="primary">GTPBP4_2</name>
    <name evidence="2" type="ORF">P7K49_014904</name>
</gene>
<feature type="compositionally biased region" description="Basic residues" evidence="1">
    <location>
        <begin position="182"/>
        <end position="197"/>
    </location>
</feature>
<feature type="region of interest" description="Disordered" evidence="1">
    <location>
        <begin position="45"/>
        <end position="68"/>
    </location>
</feature>
<feature type="compositionally biased region" description="Basic and acidic residues" evidence="1">
    <location>
        <begin position="168"/>
        <end position="181"/>
    </location>
</feature>
<organism evidence="2 3">
    <name type="scientific">Saguinus oedipus</name>
    <name type="common">Cotton-top tamarin</name>
    <name type="synonym">Oedipomidas oedipus</name>
    <dbReference type="NCBI Taxonomy" id="9490"/>
    <lineage>
        <taxon>Eukaryota</taxon>
        <taxon>Metazoa</taxon>
        <taxon>Chordata</taxon>
        <taxon>Craniata</taxon>
        <taxon>Vertebrata</taxon>
        <taxon>Euteleostomi</taxon>
        <taxon>Mammalia</taxon>
        <taxon>Eutheria</taxon>
        <taxon>Euarchontoglires</taxon>
        <taxon>Primates</taxon>
        <taxon>Haplorrhini</taxon>
        <taxon>Platyrrhini</taxon>
        <taxon>Cebidae</taxon>
        <taxon>Callitrichinae</taxon>
        <taxon>Saguinus</taxon>
    </lineage>
</organism>
<accession>A0ABQ9V8J5</accession>